<keyword evidence="1" id="KW-1133">Transmembrane helix</keyword>
<dbReference type="AlphaFoldDB" id="A0A7W6E7X8"/>
<keyword evidence="3" id="KW-1185">Reference proteome</keyword>
<evidence type="ECO:0000313" key="3">
    <source>
        <dbReference type="Proteomes" id="UP000530268"/>
    </source>
</evidence>
<organism evidence="2 3">
    <name type="scientific">Sulfitobacter undariae</name>
    <dbReference type="NCBI Taxonomy" id="1563671"/>
    <lineage>
        <taxon>Bacteria</taxon>
        <taxon>Pseudomonadati</taxon>
        <taxon>Pseudomonadota</taxon>
        <taxon>Alphaproteobacteria</taxon>
        <taxon>Rhodobacterales</taxon>
        <taxon>Roseobacteraceae</taxon>
        <taxon>Sulfitobacter</taxon>
    </lineage>
</organism>
<keyword evidence="1" id="KW-0812">Transmembrane</keyword>
<dbReference type="Proteomes" id="UP000530268">
    <property type="component" value="Unassembled WGS sequence"/>
</dbReference>
<comment type="caution">
    <text evidence="2">The sequence shown here is derived from an EMBL/GenBank/DDBJ whole genome shotgun (WGS) entry which is preliminary data.</text>
</comment>
<evidence type="ECO:0000256" key="1">
    <source>
        <dbReference type="SAM" id="Phobius"/>
    </source>
</evidence>
<proteinExistence type="predicted"/>
<dbReference type="RefSeq" id="WP_184565185.1">
    <property type="nucleotide sequence ID" value="NZ_JACIEI010000005.1"/>
</dbReference>
<evidence type="ECO:0000313" key="2">
    <source>
        <dbReference type="EMBL" id="MBB3994287.1"/>
    </source>
</evidence>
<reference evidence="2 3" key="1">
    <citation type="submission" date="2020-08" db="EMBL/GenBank/DDBJ databases">
        <title>Genomic Encyclopedia of Type Strains, Phase IV (KMG-IV): sequencing the most valuable type-strain genomes for metagenomic binning, comparative biology and taxonomic classification.</title>
        <authorList>
            <person name="Goeker M."/>
        </authorList>
    </citation>
    <scope>NUCLEOTIDE SEQUENCE [LARGE SCALE GENOMIC DNA]</scope>
    <source>
        <strain evidence="2 3">DSM 102234</strain>
    </source>
</reference>
<dbReference type="EMBL" id="JACIEI010000005">
    <property type="protein sequence ID" value="MBB3994287.1"/>
    <property type="molecule type" value="Genomic_DNA"/>
</dbReference>
<accession>A0A7W6E7X8</accession>
<sequence length="68" mass="7069">MDKNTATPKAEGKSVVTRQLIICGIAIGIMGLGVWSLRGGGGPYHPADYTDDVTRSETSALMGSSSQN</sequence>
<gene>
    <name evidence="2" type="ORF">GGR95_001932</name>
</gene>
<name>A0A7W6E7X8_9RHOB</name>
<keyword evidence="1" id="KW-0472">Membrane</keyword>
<feature type="transmembrane region" description="Helical" evidence="1">
    <location>
        <begin position="20"/>
        <end position="37"/>
    </location>
</feature>
<protein>
    <submittedName>
        <fullName evidence="2">ABC-type transporter Mla subunit MlaD</fullName>
    </submittedName>
</protein>